<feature type="compositionally biased region" description="Polar residues" evidence="1">
    <location>
        <begin position="1985"/>
        <end position="1995"/>
    </location>
</feature>
<dbReference type="EMBL" id="CM000643">
    <property type="protein sequence ID" value="EED91371.1"/>
    <property type="molecule type" value="Genomic_DNA"/>
</dbReference>
<dbReference type="SUPFAM" id="SSF55486">
    <property type="entry name" value="Metalloproteases ('zincins'), catalytic domain"/>
    <property type="match status" value="1"/>
</dbReference>
<dbReference type="HOGENOM" id="CLU_229664_0_0_1"/>
<protein>
    <recommendedName>
        <fullName evidence="3">Fibronectin type-III domain-containing protein</fullName>
    </recommendedName>
</protein>
<feature type="compositionally biased region" description="Basic and acidic residues" evidence="1">
    <location>
        <begin position="2173"/>
        <end position="2183"/>
    </location>
</feature>
<feature type="compositionally biased region" description="Low complexity" evidence="1">
    <location>
        <begin position="1957"/>
        <end position="1976"/>
    </location>
</feature>
<feature type="compositionally biased region" description="Low complexity" evidence="1">
    <location>
        <begin position="2215"/>
        <end position="2229"/>
    </location>
</feature>
<evidence type="ECO:0000259" key="3">
    <source>
        <dbReference type="PROSITE" id="PS50853"/>
    </source>
</evidence>
<feature type="compositionally biased region" description="Low complexity" evidence="1">
    <location>
        <begin position="2155"/>
        <end position="2169"/>
    </location>
</feature>
<keyword evidence="2" id="KW-0732">Signal</keyword>
<feature type="region of interest" description="Disordered" evidence="1">
    <location>
        <begin position="1957"/>
        <end position="2250"/>
    </location>
</feature>
<dbReference type="Proteomes" id="UP000001449">
    <property type="component" value="Chromosome 6"/>
</dbReference>
<sequence length="2352" mass="253302">MSRLTALSIILITSSINHSHALIEPSRIGTVASQTFVDNDLKQVDETSFQLSSDLPDDESIASIQEMKVNLGVNGRIRNAIVDVRSGRVSSIHLREPILPGKGSGNHLLWSVDTNTNQDDNEEEQHDGRPRNDDEWSELAIEAVKHWVLNHESEINIDSSQLFADGSVRTGVHSNGDTIQLHMQRTFKNIPVIGSRAFGTVKLGNLISFGLEKWGDLPDDFAVQPDITKEKAFELVASYAGIELIDSFPVESDTDEGSDRQDSSSNLFEEAEPSSRVSSSASLHQQYLSPDQSHGGTDDGNGMELCKSELQILTLAQDKVDYFAASGSVYPSSNDGYELGGVLQSGWPMPFMQVGFSEVTDTGGNFFHTDYDSVSYFGPYVNIQDNCGLANMNVSGDFDWGGSNGTDFHSCIHTLRLPPPPPLSGDTPGYGGLGNTHASRTGFYELNRIMEIARSRLPTNDWLQKRLTSNMNIDDNCNAYWDGFTVNFYRNERLREYLITNARGHGMDSNDVTGGISIPSGEGIADIYTALRFGDSCIGRGFFHNMKCNSIGDPCINDCTGVRDIDYENRESGMPHTVTWSNANCGDKVHCIGLVYSEAVWSLWKRDLPELYGIDDSSALEIVTRLTYIAAGNVASWFSESNAPYAGCGGNSGYLSYLQADDDDGDLSNGTPHMKAIFAAFDRQEIGCQTPRVQDFGCSGSPDIAPDVTVVPKNNRNEVSWTSVRGASNYQVLRTEGVHSCDQGKVLLATVPSTTLSYKDSGLQNGREYYYIVIAKGSNDSCFGPSSQCIAATPVQGPDFELKCSPEYVVIREEDTPTSVVQKCTLFAMHGFNGTVSLSCDSSVINGINCTGPAPIVVSSEEELISVPITIDASTSVESVTGVLLVAATNEEISRTSDISVVIVASGPQVAIYDSNLGAPHCFAECVECSSGEGLLTGRGKLGPNNGTEMNYPNTIDGCSDGSWGEFHIHPSLDKLEVRSIGNNGTDIIAEGDVVTISATVWVSGVDSFFVDFWYTNDLSSVEWQYIGTRVTGSIDGEETLELDYRLPWGTSQAVRAHLRYYLDPVSSCPVGSYANYGDADDLVKKSFFLLKCPIDPTVFNAEDAPTSAIRQCILYTSYGYSGTVSFSCGSALDALKCTLPSSIDISPNDTEVEVSVTINALNVSKGDKADIAIVATDADGNTTKSSHIKVEVIAPGGEQKAVYDSSLGVPLCFLHGSSCSSEALLDGRGAMGPEPNAPNTIDKCLDGNDGVYHIDESLDRIVVRSGRIDGAGSDVDLSSGDYATISATVWSYDTPDRADFYSTNDVSYNITWKYIGSVPATMKGAQEVLEIDYILPQGVNQAVRVNFMYGGNPTPCGGDAYSDTDDLVFMVKTSPFYLVCPDTETLLLDKGDAPYEVEYNCTVFLSETLNETFAFSCDSSAFTGIDCSTSLSNDKSQDGGQDLTITLAVTTEVVTNEQGEIIVSVTDGDAYKTAFTPVIVVRTSGPQLALYDPALGVPHCYASGSECSSVEDLLDGRGMVGPINDGPNGTEAHYPNTLDDCVDGHWGVYHYHPSIDKIVVRSQNGSDISVGDEVIIIATVWATFESDLFADFYYSESVSDPTWLYINTVETSLAQQHEVLEASYIVPMGSTQAVRVHFRYLDSVSSCSSGSYRHYKDVDDLVFSVKQTPFYLECPSDVLLLNKEDAPSSTGQKCTLYPSPDFSGVVSFTCDSSVLTSGVNCTAPLSVEVEGDTAVDVVTTIVFSASSVVGELGIALFAIHDDFHSQSSMPAIVSTPGGQQVALYDSGLGAPQCELAGSECSSGLLLVGRGDLEGGIESNAPNTVDECLDGRAGMFHSDESIDKIVIRSGRVDKEGLEDLTEGEYVTLSATVWSYDENDHADFWYTNEVSSNATWIYIGSVNSKLENSQEVIKVDFILPQGSMQAVRVNFEYGGDPTSCGGTSYTDTDDLVFAVQPARPAPSSRPSVSELPSSSPSLHPFVAPSNAPSEASSKTSPKVYAPSSAPSEATGESSMQPSIASQTPSLRPSETHSPSEMRSSEPSSQPTVTSQTPSMRPSETHSPSEMRSSEPSSQPTVTSQTPSMRPSETHSPSEMRSSEPSSQPTVTSQTPSMRPSETHSPSEMRSSEPSSQPTVTSQTPSTRPSETHSPSEMRSSEPSSQPTVTSQTPSLRPSETHSPSEMRSSEPSSQPTVTSQTPSLRPSETKSHSPSEMRSSEPSSQPTVTSQTPSMRPSVKMGSAEPSMQPSPNNTPGTIMWYMVWTSMKCYQDCEGDYPCGGLKHALSIGYETADECCSYNFGSNPNLSIEFSYDAPLSHYSKGDDCTNSTAITTTYPFCGTDGSSRLVYELGEVEV</sequence>
<dbReference type="InterPro" id="IPR013783">
    <property type="entry name" value="Ig-like_fold"/>
</dbReference>
<dbReference type="eggNOG" id="KOG1216">
    <property type="taxonomic scope" value="Eukaryota"/>
</dbReference>
<dbReference type="PANTHER" id="PTHR33683">
    <property type="entry name" value="1, PUTATIVE-RELATED"/>
    <property type="match status" value="1"/>
</dbReference>
<evidence type="ECO:0000256" key="2">
    <source>
        <dbReference type="SAM" id="SignalP"/>
    </source>
</evidence>
<dbReference type="KEGG" id="tps:THAPSDRAFT_6591"/>
<gene>
    <name evidence="4" type="ORF">THAPSDRAFT_6591</name>
</gene>
<keyword evidence="5" id="KW-1185">Reference proteome</keyword>
<dbReference type="InterPro" id="IPR036116">
    <property type="entry name" value="FN3_sf"/>
</dbReference>
<dbReference type="Gene3D" id="2.60.40.10">
    <property type="entry name" value="Immunoglobulins"/>
    <property type="match status" value="1"/>
</dbReference>
<dbReference type="PaxDb" id="35128-Thaps6591"/>
<dbReference type="RefSeq" id="XP_002291264.1">
    <property type="nucleotide sequence ID" value="XM_002291228.1"/>
</dbReference>
<reference evidence="4 5" key="2">
    <citation type="journal article" date="2008" name="Nature">
        <title>The Phaeodactylum genome reveals the evolutionary history of diatom genomes.</title>
        <authorList>
            <person name="Bowler C."/>
            <person name="Allen A.E."/>
            <person name="Badger J.H."/>
            <person name="Grimwood J."/>
            <person name="Jabbari K."/>
            <person name="Kuo A."/>
            <person name="Maheswari U."/>
            <person name="Martens C."/>
            <person name="Maumus F."/>
            <person name="Otillar R.P."/>
            <person name="Rayko E."/>
            <person name="Salamov A."/>
            <person name="Vandepoele K."/>
            <person name="Beszteri B."/>
            <person name="Gruber A."/>
            <person name="Heijde M."/>
            <person name="Katinka M."/>
            <person name="Mock T."/>
            <person name="Valentin K."/>
            <person name="Verret F."/>
            <person name="Berges J.A."/>
            <person name="Brownlee C."/>
            <person name="Cadoret J.P."/>
            <person name="Chiovitti A."/>
            <person name="Choi C.J."/>
            <person name="Coesel S."/>
            <person name="De Martino A."/>
            <person name="Detter J.C."/>
            <person name="Durkin C."/>
            <person name="Falciatore A."/>
            <person name="Fournet J."/>
            <person name="Haruta M."/>
            <person name="Huysman M.J."/>
            <person name="Jenkins B.D."/>
            <person name="Jiroutova K."/>
            <person name="Jorgensen R.E."/>
            <person name="Joubert Y."/>
            <person name="Kaplan A."/>
            <person name="Kroger N."/>
            <person name="Kroth P.G."/>
            <person name="La Roche J."/>
            <person name="Lindquist E."/>
            <person name="Lommer M."/>
            <person name="Martin-Jezequel V."/>
            <person name="Lopez P.J."/>
            <person name="Lucas S."/>
            <person name="Mangogna M."/>
            <person name="McGinnis K."/>
            <person name="Medlin L.K."/>
            <person name="Montsant A."/>
            <person name="Oudot-Le Secq M.P."/>
            <person name="Napoli C."/>
            <person name="Obornik M."/>
            <person name="Parker M.S."/>
            <person name="Petit J.L."/>
            <person name="Porcel B.M."/>
            <person name="Poulsen N."/>
            <person name="Robison M."/>
            <person name="Rychlewski L."/>
            <person name="Rynearson T.A."/>
            <person name="Schmutz J."/>
            <person name="Shapiro H."/>
            <person name="Siaut M."/>
            <person name="Stanley M."/>
            <person name="Sussman M.R."/>
            <person name="Taylor A.R."/>
            <person name="Vardi A."/>
            <person name="von Dassow P."/>
            <person name="Vyverman W."/>
            <person name="Willis A."/>
            <person name="Wyrwicz L.S."/>
            <person name="Rokhsar D.S."/>
            <person name="Weissenbach J."/>
            <person name="Armbrust E.V."/>
            <person name="Green B.R."/>
            <person name="Van de Peer Y."/>
            <person name="Grigoriev I.V."/>
        </authorList>
    </citation>
    <scope>NUCLEOTIDE SEQUENCE [LARGE SCALE GENOMIC DNA]</scope>
    <source>
        <strain evidence="4 5">CCMP1335</strain>
    </source>
</reference>
<feature type="compositionally biased region" description="Basic and acidic residues" evidence="1">
    <location>
        <begin position="2144"/>
        <end position="2154"/>
    </location>
</feature>
<feature type="compositionally biased region" description="Low complexity" evidence="1">
    <location>
        <begin position="2126"/>
        <end position="2143"/>
    </location>
</feature>
<feature type="signal peptide" evidence="2">
    <location>
        <begin position="1"/>
        <end position="21"/>
    </location>
</feature>
<dbReference type="GeneID" id="7446564"/>
<feature type="compositionally biased region" description="Polar residues" evidence="1">
    <location>
        <begin position="2241"/>
        <end position="2250"/>
    </location>
</feature>
<feature type="compositionally biased region" description="Low complexity" evidence="1">
    <location>
        <begin position="2097"/>
        <end position="2111"/>
    </location>
</feature>
<dbReference type="PANTHER" id="PTHR33683:SF46">
    <property type="entry name" value="SUSHI DOMAIN-CONTAINING PROTEIN"/>
    <property type="match status" value="1"/>
</dbReference>
<feature type="compositionally biased region" description="Polar residues" evidence="1">
    <location>
        <begin position="2003"/>
        <end position="2027"/>
    </location>
</feature>
<feature type="region of interest" description="Disordered" evidence="1">
    <location>
        <begin position="250"/>
        <end position="301"/>
    </location>
</feature>
<evidence type="ECO:0000313" key="5">
    <source>
        <dbReference type="Proteomes" id="UP000001449"/>
    </source>
</evidence>
<dbReference type="InterPro" id="IPR003961">
    <property type="entry name" value="FN3_dom"/>
</dbReference>
<dbReference type="STRING" id="35128.B8C4R8"/>
<accession>B8C4R8</accession>
<feature type="chain" id="PRO_5002866296" description="Fibronectin type-III domain-containing protein" evidence="2">
    <location>
        <begin position="22"/>
        <end position="2352"/>
    </location>
</feature>
<feature type="compositionally biased region" description="Basic and acidic residues" evidence="1">
    <location>
        <begin position="2057"/>
        <end position="2067"/>
    </location>
</feature>
<feature type="compositionally biased region" description="Low complexity" evidence="1">
    <location>
        <begin position="2039"/>
        <end position="2053"/>
    </location>
</feature>
<feature type="domain" description="Fibronectin type-III" evidence="3">
    <location>
        <begin position="702"/>
        <end position="798"/>
    </location>
</feature>
<name>B8C4R8_THAPS</name>
<feature type="compositionally biased region" description="Basic and acidic residues" evidence="1">
    <location>
        <begin position="2028"/>
        <end position="2038"/>
    </location>
</feature>
<evidence type="ECO:0000313" key="4">
    <source>
        <dbReference type="EMBL" id="EED91371.1"/>
    </source>
</evidence>
<dbReference type="SUPFAM" id="SSF49265">
    <property type="entry name" value="Fibronectin type III"/>
    <property type="match status" value="1"/>
</dbReference>
<feature type="compositionally biased region" description="Basic and acidic residues" evidence="1">
    <location>
        <begin position="2086"/>
        <end position="2096"/>
    </location>
</feature>
<reference evidence="4 5" key="1">
    <citation type="journal article" date="2004" name="Science">
        <title>The genome of the diatom Thalassiosira pseudonana: ecology, evolution, and metabolism.</title>
        <authorList>
            <person name="Armbrust E.V."/>
            <person name="Berges J.A."/>
            <person name="Bowler C."/>
            <person name="Green B.R."/>
            <person name="Martinez D."/>
            <person name="Putnam N.H."/>
            <person name="Zhou S."/>
            <person name="Allen A.E."/>
            <person name="Apt K.E."/>
            <person name="Bechner M."/>
            <person name="Brzezinski M.A."/>
            <person name="Chaal B.K."/>
            <person name="Chiovitti A."/>
            <person name="Davis A.K."/>
            <person name="Demarest M.S."/>
            <person name="Detter J.C."/>
            <person name="Glavina T."/>
            <person name="Goodstein D."/>
            <person name="Hadi M.Z."/>
            <person name="Hellsten U."/>
            <person name="Hildebrand M."/>
            <person name="Jenkins B.D."/>
            <person name="Jurka J."/>
            <person name="Kapitonov V.V."/>
            <person name="Kroger N."/>
            <person name="Lau W.W."/>
            <person name="Lane T.W."/>
            <person name="Larimer F.W."/>
            <person name="Lippmeier J.C."/>
            <person name="Lucas S."/>
            <person name="Medina M."/>
            <person name="Montsant A."/>
            <person name="Obornik M."/>
            <person name="Parker M.S."/>
            <person name="Palenik B."/>
            <person name="Pazour G.J."/>
            <person name="Richardson P.M."/>
            <person name="Rynearson T.A."/>
            <person name="Saito M.A."/>
            <person name="Schwartz D.C."/>
            <person name="Thamatrakoln K."/>
            <person name="Valentin K."/>
            <person name="Vardi A."/>
            <person name="Wilkerson F.P."/>
            <person name="Rokhsar D.S."/>
        </authorList>
    </citation>
    <scope>NUCLEOTIDE SEQUENCE [LARGE SCALE GENOMIC DNA]</scope>
    <source>
        <strain evidence="4 5">CCMP1335</strain>
    </source>
</reference>
<feature type="compositionally biased region" description="Low complexity" evidence="1">
    <location>
        <begin position="2068"/>
        <end position="2082"/>
    </location>
</feature>
<dbReference type="PROSITE" id="PS50853">
    <property type="entry name" value="FN3"/>
    <property type="match status" value="1"/>
</dbReference>
<organism evidence="4 5">
    <name type="scientific">Thalassiosira pseudonana</name>
    <name type="common">Marine diatom</name>
    <name type="synonym">Cyclotella nana</name>
    <dbReference type="NCBI Taxonomy" id="35128"/>
    <lineage>
        <taxon>Eukaryota</taxon>
        <taxon>Sar</taxon>
        <taxon>Stramenopiles</taxon>
        <taxon>Ochrophyta</taxon>
        <taxon>Bacillariophyta</taxon>
        <taxon>Coscinodiscophyceae</taxon>
        <taxon>Thalassiosirophycidae</taxon>
        <taxon>Thalassiosirales</taxon>
        <taxon>Thalassiosiraceae</taxon>
        <taxon>Thalassiosira</taxon>
    </lineage>
</organism>
<feature type="compositionally biased region" description="Low complexity" evidence="1">
    <location>
        <begin position="2184"/>
        <end position="2198"/>
    </location>
</feature>
<feature type="compositionally biased region" description="Polar residues" evidence="1">
    <location>
        <begin position="283"/>
        <end position="295"/>
    </location>
</feature>
<feature type="compositionally biased region" description="Basic and acidic residues" evidence="1">
    <location>
        <begin position="2202"/>
        <end position="2214"/>
    </location>
</feature>
<feature type="region of interest" description="Disordered" evidence="1">
    <location>
        <begin position="105"/>
        <end position="134"/>
    </location>
</feature>
<dbReference type="InParanoid" id="B8C4R8"/>
<evidence type="ECO:0000256" key="1">
    <source>
        <dbReference type="SAM" id="MobiDB-lite"/>
    </source>
</evidence>
<proteinExistence type="predicted"/>
<feature type="compositionally biased region" description="Basic and acidic residues" evidence="1">
    <location>
        <begin position="2115"/>
        <end position="2125"/>
    </location>
</feature>